<proteinExistence type="predicted"/>
<name>A0A8I0K2G2_9ACTN</name>
<comment type="caution">
    <text evidence="2">The sequence shown here is derived from an EMBL/GenBank/DDBJ whole genome shotgun (WGS) entry which is preliminary data.</text>
</comment>
<reference evidence="2" key="1">
    <citation type="submission" date="2020-09" db="EMBL/GenBank/DDBJ databases">
        <title>Novel species in genus Aeromicrobium.</title>
        <authorList>
            <person name="Zhang G."/>
        </authorList>
    </citation>
    <scope>NUCLEOTIDE SEQUENCE</scope>
    <source>
        <strain evidence="2">Zg-636</strain>
    </source>
</reference>
<dbReference type="Proteomes" id="UP000620591">
    <property type="component" value="Unassembled WGS sequence"/>
</dbReference>
<protein>
    <submittedName>
        <fullName evidence="2">Oxidoreductase</fullName>
    </submittedName>
</protein>
<evidence type="ECO:0000259" key="1">
    <source>
        <dbReference type="Pfam" id="PF01370"/>
    </source>
</evidence>
<dbReference type="AlphaFoldDB" id="A0A8I0K2G2"/>
<dbReference type="RefSeq" id="WP_187769208.1">
    <property type="nucleotide sequence ID" value="NZ_JACTVM010000002.1"/>
</dbReference>
<dbReference type="Gene3D" id="3.40.50.720">
    <property type="entry name" value="NAD(P)-binding Rossmann-like Domain"/>
    <property type="match status" value="1"/>
</dbReference>
<sequence>MELLVLGGTAFLGREIALTAVARGHRVTCGARGSAEPPPGVDFVRVDRDDEDGLAPLAGHGWGGVIDVARQPGHVRRAVRDLTAAHWTLVSSGNAYADFSSLEQTEDAATLAPLVADAMASDDDYGPAKVACEEAVRAAGPAAVVRSGLIGGAGDWSGRTGYWPWRFAHPVGPEVVVPDDLDFPCAMIDVRDLAAWIVSLAERQVEGVFNATGTTTDLRSVLDAAARVVAGSSARPRAVPVERLRELGIDHWMGPQSLPLWIDDADWRGFATMDTRRARAEGLVTRPLEETLADALAWEEARTEPRPCGLTDEEERRVLTAL</sequence>
<gene>
    <name evidence="2" type="ORF">IBG24_08225</name>
</gene>
<dbReference type="EMBL" id="JACTVM010000002">
    <property type="protein sequence ID" value="MBC9226299.1"/>
    <property type="molecule type" value="Genomic_DNA"/>
</dbReference>
<dbReference type="SUPFAM" id="SSF51735">
    <property type="entry name" value="NAD(P)-binding Rossmann-fold domains"/>
    <property type="match status" value="1"/>
</dbReference>
<evidence type="ECO:0000313" key="3">
    <source>
        <dbReference type="Proteomes" id="UP000620591"/>
    </source>
</evidence>
<dbReference type="InterPro" id="IPR036291">
    <property type="entry name" value="NAD(P)-bd_dom_sf"/>
</dbReference>
<evidence type="ECO:0000313" key="2">
    <source>
        <dbReference type="EMBL" id="MBC9226299.1"/>
    </source>
</evidence>
<organism evidence="2 3">
    <name type="scientific">Aeromicrobium senzhongii</name>
    <dbReference type="NCBI Taxonomy" id="2663859"/>
    <lineage>
        <taxon>Bacteria</taxon>
        <taxon>Bacillati</taxon>
        <taxon>Actinomycetota</taxon>
        <taxon>Actinomycetes</taxon>
        <taxon>Propionibacteriales</taxon>
        <taxon>Nocardioidaceae</taxon>
        <taxon>Aeromicrobium</taxon>
    </lineage>
</organism>
<accession>A0A8I0K2G2</accession>
<feature type="domain" description="NAD-dependent epimerase/dehydratase" evidence="1">
    <location>
        <begin position="4"/>
        <end position="84"/>
    </location>
</feature>
<dbReference type="InterPro" id="IPR001509">
    <property type="entry name" value="Epimerase_deHydtase"/>
</dbReference>
<dbReference type="Pfam" id="PF01370">
    <property type="entry name" value="Epimerase"/>
    <property type="match status" value="1"/>
</dbReference>